<keyword evidence="1" id="KW-0597">Phosphoprotein</keyword>
<gene>
    <name evidence="3" type="ORF">KP78_21350</name>
</gene>
<evidence type="ECO:0000259" key="2">
    <source>
        <dbReference type="PROSITE" id="PS50801"/>
    </source>
</evidence>
<proteinExistence type="predicted"/>
<dbReference type="InterPro" id="IPR002645">
    <property type="entry name" value="STAS_dom"/>
</dbReference>
<dbReference type="Proteomes" id="UP000031938">
    <property type="component" value="Unassembled WGS sequence"/>
</dbReference>
<accession>A0A0C2VMV9</accession>
<dbReference type="Gene3D" id="3.30.750.24">
    <property type="entry name" value="STAS domain"/>
    <property type="match status" value="1"/>
</dbReference>
<dbReference type="InterPro" id="IPR051932">
    <property type="entry name" value="Bact_StressResp_Reg"/>
</dbReference>
<dbReference type="PROSITE" id="PS50801">
    <property type="entry name" value="STAS"/>
    <property type="match status" value="1"/>
</dbReference>
<feature type="domain" description="STAS" evidence="2">
    <location>
        <begin position="166"/>
        <end position="277"/>
    </location>
</feature>
<dbReference type="OrthoDB" id="9800154at2"/>
<organism evidence="3 4">
    <name type="scientific">Jeotgalibacillus soli</name>
    <dbReference type="NCBI Taxonomy" id="889306"/>
    <lineage>
        <taxon>Bacteria</taxon>
        <taxon>Bacillati</taxon>
        <taxon>Bacillota</taxon>
        <taxon>Bacilli</taxon>
        <taxon>Bacillales</taxon>
        <taxon>Caryophanaceae</taxon>
        <taxon>Jeotgalibacillus</taxon>
    </lineage>
</organism>
<dbReference type="InterPro" id="IPR036513">
    <property type="entry name" value="STAS_dom_sf"/>
</dbReference>
<evidence type="ECO:0000256" key="1">
    <source>
        <dbReference type="ARBA" id="ARBA00022553"/>
    </source>
</evidence>
<evidence type="ECO:0000313" key="3">
    <source>
        <dbReference type="EMBL" id="KIL45786.1"/>
    </source>
</evidence>
<dbReference type="PATRIC" id="fig|889306.3.peg.2150"/>
<sequence>MDNELSVLGKAILSKKFDIAKRVHEIRLSVATDHQKQIISSLKEEEVINVRANFIRLFGEALAKGLNKEEAYNGIEKWAKETGEFVHSLGVSLDEALKDTSDYRMFISEVLEEAANKHNMSVKTVFTAARVIDPLLDHAVYCFSLTFVHFYKKNLEAAKTAFLELSVPVVPLSKGIAILPLIGNIDTERAKLLMEETLSEAARLKLSTLILDLSGVLIIDTMVADKIFSVISALELIGVQTILTGLRPEIAQTVVNLGIDFSNVPIKANLQQALTGLFT</sequence>
<comment type="caution">
    <text evidence="3">The sequence shown here is derived from an EMBL/GenBank/DDBJ whole genome shotgun (WGS) entry which is preliminary data.</text>
</comment>
<evidence type="ECO:0000313" key="4">
    <source>
        <dbReference type="Proteomes" id="UP000031938"/>
    </source>
</evidence>
<dbReference type="CDD" id="cd07041">
    <property type="entry name" value="STAS_RsbR_RsbS_like"/>
    <property type="match status" value="1"/>
</dbReference>
<dbReference type="AlphaFoldDB" id="A0A0C2VMV9"/>
<reference evidence="3 4" key="1">
    <citation type="submission" date="2015-01" db="EMBL/GenBank/DDBJ databases">
        <title>Genome sequencing of Jeotgalibacillus soli.</title>
        <authorList>
            <person name="Goh K.M."/>
            <person name="Chan K.-G."/>
            <person name="Yaakop A.S."/>
            <person name="Ee R."/>
            <person name="Gan H.M."/>
            <person name="Chan C.S."/>
        </authorList>
    </citation>
    <scope>NUCLEOTIDE SEQUENCE [LARGE SCALE GENOMIC DNA]</scope>
    <source>
        <strain evidence="3 4">P9</strain>
    </source>
</reference>
<dbReference type="PANTHER" id="PTHR33745">
    <property type="entry name" value="RSBT ANTAGONIST PROTEIN RSBS-RELATED"/>
    <property type="match status" value="1"/>
</dbReference>
<keyword evidence="4" id="KW-1185">Reference proteome</keyword>
<dbReference type="STRING" id="889306.KP78_21350"/>
<dbReference type="EMBL" id="JXRP01000017">
    <property type="protein sequence ID" value="KIL45786.1"/>
    <property type="molecule type" value="Genomic_DNA"/>
</dbReference>
<name>A0A0C2VMV9_9BACL</name>
<dbReference type="Pfam" id="PF01740">
    <property type="entry name" value="STAS"/>
    <property type="match status" value="1"/>
</dbReference>
<dbReference type="PANTHER" id="PTHR33745:SF3">
    <property type="entry name" value="RSBT CO-ANTAGONIST PROTEIN RSBRC"/>
    <property type="match status" value="1"/>
</dbReference>
<dbReference type="SUPFAM" id="SSF52091">
    <property type="entry name" value="SpoIIaa-like"/>
    <property type="match status" value="1"/>
</dbReference>
<dbReference type="RefSeq" id="WP_041088535.1">
    <property type="nucleotide sequence ID" value="NZ_JXRP01000017.1"/>
</dbReference>
<protein>
    <submittedName>
        <fullName evidence="3">Anti-sigma-factor antagonist</fullName>
    </submittedName>
</protein>